<sequence length="481" mass="54996">MFDERQRLETLKTIAETLNQCQHKEDMLQQVLKQLIQITHFESGWIFLEEEDIHLVADASLPTALSHDDKQPMCGEDCYCINSYKQGSLTEATNIMSCKRIKKEIEAGREDTNGITHHATVPLKTPTETFGLLNVAAPNRSTYVKEELDLIEAVALQMGTALKRIEQYEKEEMRVRLLEQLHTLSKRVRNAKNIEELSYITLEELRKLLPIEAISIHIQGFQLGDDEVEKHVQLYHHYELSDQKDMLNIRFRRRLKPMETDTLDLAIEYVDLSFRDLRLQDREKDMARFNERARLAQDLHDSVNQLLFSVVLTAKGAKTLTKEDSLTQQLDSIQTMSSDALKEMRTLIQRLKPHGLEEGVLSGLKQHADKIGLENNVSSKGTHRMPNAIEEALWRIGQEALHNAKKHAQCDRVSITLHKQQDHAILIIEDNGKGFDQEAYENYPSFGLKGMCERAETLGGECEIQSGIGKGTTIRVTIPFS</sequence>
<dbReference type="SUPFAM" id="SSF55781">
    <property type="entry name" value="GAF domain-like"/>
    <property type="match status" value="1"/>
</dbReference>
<proteinExistence type="predicted"/>
<dbReference type="EMBL" id="AVPF01000035">
    <property type="protein sequence ID" value="KGX85893.1"/>
    <property type="molecule type" value="Genomic_DNA"/>
</dbReference>
<dbReference type="PANTHER" id="PTHR24421:SF40">
    <property type="entry name" value="SENSOR HISTIDINE KINASE YHCY"/>
    <property type="match status" value="1"/>
</dbReference>
<dbReference type="eggNOG" id="COG2203">
    <property type="taxonomic scope" value="Bacteria"/>
</dbReference>
<dbReference type="EC" id="2.7.13.3" evidence="2"/>
<evidence type="ECO:0000256" key="3">
    <source>
        <dbReference type="ARBA" id="ARBA00022679"/>
    </source>
</evidence>
<dbReference type="Pfam" id="PF07730">
    <property type="entry name" value="HisKA_3"/>
    <property type="match status" value="1"/>
</dbReference>
<keyword evidence="3" id="KW-0808">Transferase</keyword>
<feature type="domain" description="Histidine kinase" evidence="8">
    <location>
        <begin position="393"/>
        <end position="481"/>
    </location>
</feature>
<evidence type="ECO:0000259" key="8">
    <source>
        <dbReference type="PROSITE" id="PS50109"/>
    </source>
</evidence>
<dbReference type="GO" id="GO:0046983">
    <property type="term" value="F:protein dimerization activity"/>
    <property type="evidence" value="ECO:0007669"/>
    <property type="project" value="InterPro"/>
</dbReference>
<dbReference type="InterPro" id="IPR011712">
    <property type="entry name" value="Sig_transdc_His_kin_sub3_dim/P"/>
</dbReference>
<dbReference type="InterPro" id="IPR029016">
    <property type="entry name" value="GAF-like_dom_sf"/>
</dbReference>
<dbReference type="InterPro" id="IPR003594">
    <property type="entry name" value="HATPase_dom"/>
</dbReference>
<dbReference type="SUPFAM" id="SSF55874">
    <property type="entry name" value="ATPase domain of HSP90 chaperone/DNA topoisomerase II/histidine kinase"/>
    <property type="match status" value="1"/>
</dbReference>
<evidence type="ECO:0000256" key="1">
    <source>
        <dbReference type="ARBA" id="ARBA00000085"/>
    </source>
</evidence>
<accession>A0A0A5G433</accession>
<evidence type="ECO:0000313" key="9">
    <source>
        <dbReference type="EMBL" id="KGX85893.1"/>
    </source>
</evidence>
<comment type="caution">
    <text evidence="9">The sequence shown here is derived from an EMBL/GenBank/DDBJ whole genome shotgun (WGS) entry which is preliminary data.</text>
</comment>
<dbReference type="GO" id="GO:0016020">
    <property type="term" value="C:membrane"/>
    <property type="evidence" value="ECO:0007669"/>
    <property type="project" value="InterPro"/>
</dbReference>
<evidence type="ECO:0000313" key="10">
    <source>
        <dbReference type="Proteomes" id="UP000030403"/>
    </source>
</evidence>
<dbReference type="AlphaFoldDB" id="A0A0A5G433"/>
<evidence type="ECO:0000256" key="5">
    <source>
        <dbReference type="ARBA" id="ARBA00022777"/>
    </source>
</evidence>
<dbReference type="InterPro" id="IPR036890">
    <property type="entry name" value="HATPase_C_sf"/>
</dbReference>
<keyword evidence="10" id="KW-1185">Reference proteome</keyword>
<evidence type="ECO:0000256" key="6">
    <source>
        <dbReference type="ARBA" id="ARBA00022840"/>
    </source>
</evidence>
<dbReference type="InterPro" id="IPR005467">
    <property type="entry name" value="His_kinase_dom"/>
</dbReference>
<comment type="catalytic activity">
    <reaction evidence="1">
        <text>ATP + protein L-histidine = ADP + protein N-phospho-L-histidine.</text>
        <dbReference type="EC" id="2.7.13.3"/>
    </reaction>
</comment>
<dbReference type="Gene3D" id="3.30.565.10">
    <property type="entry name" value="Histidine kinase-like ATPase, C-terminal domain"/>
    <property type="match status" value="1"/>
</dbReference>
<evidence type="ECO:0000256" key="4">
    <source>
        <dbReference type="ARBA" id="ARBA00022741"/>
    </source>
</evidence>
<dbReference type="Gene3D" id="1.20.5.1930">
    <property type="match status" value="1"/>
</dbReference>
<dbReference type="OrthoDB" id="9795828at2"/>
<protein>
    <recommendedName>
        <fullName evidence="2">histidine kinase</fullName>
        <ecNumber evidence="2">2.7.13.3</ecNumber>
    </recommendedName>
</protein>
<dbReference type="PROSITE" id="PS50109">
    <property type="entry name" value="HIS_KIN"/>
    <property type="match status" value="1"/>
</dbReference>
<dbReference type="InterPro" id="IPR050482">
    <property type="entry name" value="Sensor_HK_TwoCompSys"/>
</dbReference>
<dbReference type="CDD" id="cd16917">
    <property type="entry name" value="HATPase_UhpB-NarQ-NarX-like"/>
    <property type="match status" value="1"/>
</dbReference>
<dbReference type="SMART" id="SM00065">
    <property type="entry name" value="GAF"/>
    <property type="match status" value="1"/>
</dbReference>
<dbReference type="PANTHER" id="PTHR24421">
    <property type="entry name" value="NITRATE/NITRITE SENSOR PROTEIN NARX-RELATED"/>
    <property type="match status" value="1"/>
</dbReference>
<dbReference type="GO" id="GO:0005524">
    <property type="term" value="F:ATP binding"/>
    <property type="evidence" value="ECO:0007669"/>
    <property type="project" value="UniProtKB-KW"/>
</dbReference>
<dbReference type="InterPro" id="IPR003018">
    <property type="entry name" value="GAF"/>
</dbReference>
<name>A0A0A5G433_9BACI</name>
<dbReference type="Pfam" id="PF02518">
    <property type="entry name" value="HATPase_c"/>
    <property type="match status" value="1"/>
</dbReference>
<dbReference type="Pfam" id="PF13185">
    <property type="entry name" value="GAF_2"/>
    <property type="match status" value="1"/>
</dbReference>
<dbReference type="STRING" id="1385511.GCA_000425225_02319"/>
<keyword evidence="6" id="KW-0067">ATP-binding</keyword>
<evidence type="ECO:0000256" key="7">
    <source>
        <dbReference type="ARBA" id="ARBA00023012"/>
    </source>
</evidence>
<keyword evidence="5" id="KW-0418">Kinase</keyword>
<dbReference type="RefSeq" id="WP_027448783.1">
    <property type="nucleotide sequence ID" value="NZ_AVPF01000035.1"/>
</dbReference>
<dbReference type="SMART" id="SM00387">
    <property type="entry name" value="HATPase_c"/>
    <property type="match status" value="1"/>
</dbReference>
<dbReference type="Gene3D" id="3.30.450.40">
    <property type="match status" value="1"/>
</dbReference>
<keyword evidence="4" id="KW-0547">Nucleotide-binding</keyword>
<dbReference type="eggNOG" id="COG4585">
    <property type="taxonomic scope" value="Bacteria"/>
</dbReference>
<dbReference type="GO" id="GO:0000155">
    <property type="term" value="F:phosphorelay sensor kinase activity"/>
    <property type="evidence" value="ECO:0007669"/>
    <property type="project" value="InterPro"/>
</dbReference>
<keyword evidence="7" id="KW-0902">Two-component regulatory system</keyword>
<evidence type="ECO:0000256" key="2">
    <source>
        <dbReference type="ARBA" id="ARBA00012438"/>
    </source>
</evidence>
<gene>
    <name evidence="9" type="ORF">N783_12950</name>
</gene>
<reference evidence="9 10" key="1">
    <citation type="submission" date="2013-08" db="EMBL/GenBank/DDBJ databases">
        <authorList>
            <person name="Huang J."/>
            <person name="Wang G."/>
        </authorList>
    </citation>
    <scope>NUCLEOTIDE SEQUENCE [LARGE SCALE GENOMIC DNA]</scope>
    <source>
        <strain evidence="9 10">BH030004</strain>
    </source>
</reference>
<dbReference type="Proteomes" id="UP000030403">
    <property type="component" value="Unassembled WGS sequence"/>
</dbReference>
<organism evidence="9 10">
    <name type="scientific">Pontibacillus marinus BH030004 = DSM 16465</name>
    <dbReference type="NCBI Taxonomy" id="1385511"/>
    <lineage>
        <taxon>Bacteria</taxon>
        <taxon>Bacillati</taxon>
        <taxon>Bacillota</taxon>
        <taxon>Bacilli</taxon>
        <taxon>Bacillales</taxon>
        <taxon>Bacillaceae</taxon>
        <taxon>Pontibacillus</taxon>
    </lineage>
</organism>